<dbReference type="RefSeq" id="WP_096056303.1">
    <property type="nucleotide sequence ID" value="NZ_CP023344.1"/>
</dbReference>
<protein>
    <submittedName>
        <fullName evidence="2">Uncharacterized protein</fullName>
    </submittedName>
</protein>
<organism evidence="2 3">
    <name type="scientific">Nibricoccus aquaticus</name>
    <dbReference type="NCBI Taxonomy" id="2576891"/>
    <lineage>
        <taxon>Bacteria</taxon>
        <taxon>Pseudomonadati</taxon>
        <taxon>Verrucomicrobiota</taxon>
        <taxon>Opitutia</taxon>
        <taxon>Opitutales</taxon>
        <taxon>Opitutaceae</taxon>
        <taxon>Nibricoccus</taxon>
    </lineage>
</organism>
<keyword evidence="1" id="KW-0812">Transmembrane</keyword>
<gene>
    <name evidence="2" type="ORF">CMV30_12290</name>
</gene>
<keyword evidence="3" id="KW-1185">Reference proteome</keyword>
<dbReference type="Proteomes" id="UP000217265">
    <property type="component" value="Chromosome"/>
</dbReference>
<proteinExistence type="predicted"/>
<keyword evidence="1" id="KW-0472">Membrane</keyword>
<evidence type="ECO:0000313" key="3">
    <source>
        <dbReference type="Proteomes" id="UP000217265"/>
    </source>
</evidence>
<keyword evidence="1" id="KW-1133">Transmembrane helix</keyword>
<dbReference type="EMBL" id="CP023344">
    <property type="protein sequence ID" value="ATC64672.1"/>
    <property type="molecule type" value="Genomic_DNA"/>
</dbReference>
<reference evidence="2 3" key="1">
    <citation type="submission" date="2017-09" db="EMBL/GenBank/DDBJ databases">
        <title>Complete genome sequence of Verrucomicrobial strain HZ-65, isolated from freshwater.</title>
        <authorList>
            <person name="Choi A."/>
        </authorList>
    </citation>
    <scope>NUCLEOTIDE SEQUENCE [LARGE SCALE GENOMIC DNA]</scope>
    <source>
        <strain evidence="2 3">HZ-65</strain>
    </source>
</reference>
<sequence>MPAQPPLKNPRLTRVLIFAGWFSAIAVLSVWLHALHAIPLPATESAPLASSNSWRAIHAIGADCGCSSAVADALLARGPRSGWDEKILVVGSQAALARQLRAAGFTVEEHSIARFSAATGLPGAPWLAIHAPDGRTAYSGGYASSRPGLPASALLDAAIMDRVRRGETVAPYPAFGCATSAALRSSLDPLQLKYARQP</sequence>
<dbReference type="AlphaFoldDB" id="A0A290QL54"/>
<dbReference type="KEGG" id="vbh:CMV30_12290"/>
<feature type="transmembrane region" description="Helical" evidence="1">
    <location>
        <begin position="12"/>
        <end position="32"/>
    </location>
</feature>
<evidence type="ECO:0000313" key="2">
    <source>
        <dbReference type="EMBL" id="ATC64672.1"/>
    </source>
</evidence>
<evidence type="ECO:0000256" key="1">
    <source>
        <dbReference type="SAM" id="Phobius"/>
    </source>
</evidence>
<accession>A0A290QL54</accession>
<name>A0A290QL54_9BACT</name>